<feature type="region of interest" description="Disordered" evidence="1">
    <location>
        <begin position="43"/>
        <end position="134"/>
    </location>
</feature>
<evidence type="ECO:0000256" key="1">
    <source>
        <dbReference type="SAM" id="MobiDB-lite"/>
    </source>
</evidence>
<dbReference type="Proteomes" id="UP000250043">
    <property type="component" value="Unassembled WGS sequence"/>
</dbReference>
<keyword evidence="3" id="KW-1185">Reference proteome</keyword>
<evidence type="ECO:0000313" key="2">
    <source>
        <dbReference type="EMBL" id="OCH89457.1"/>
    </source>
</evidence>
<organism evidence="2 3">
    <name type="scientific">Obba rivulosa</name>
    <dbReference type="NCBI Taxonomy" id="1052685"/>
    <lineage>
        <taxon>Eukaryota</taxon>
        <taxon>Fungi</taxon>
        <taxon>Dikarya</taxon>
        <taxon>Basidiomycota</taxon>
        <taxon>Agaricomycotina</taxon>
        <taxon>Agaricomycetes</taxon>
        <taxon>Polyporales</taxon>
        <taxon>Gelatoporiaceae</taxon>
        <taxon>Obba</taxon>
    </lineage>
</organism>
<accession>A0A8E2DJK5</accession>
<feature type="compositionally biased region" description="Basic residues" evidence="1">
    <location>
        <begin position="50"/>
        <end position="74"/>
    </location>
</feature>
<dbReference type="EMBL" id="KV722426">
    <property type="protein sequence ID" value="OCH89457.1"/>
    <property type="molecule type" value="Genomic_DNA"/>
</dbReference>
<dbReference type="AlphaFoldDB" id="A0A8E2DJK5"/>
<protein>
    <submittedName>
        <fullName evidence="2">Uncharacterized protein</fullName>
    </submittedName>
</protein>
<feature type="compositionally biased region" description="Polar residues" evidence="1">
    <location>
        <begin position="106"/>
        <end position="126"/>
    </location>
</feature>
<sequence>MNNLGDEITAACHRSRRCLRLQHPRRGMGSGSAVDAAAVHTHDIAGKQADKHRRSHSIGAKNRHGAQTRPRKARMQTGQARLSRTHDRVSGRSLQDQTAREHITAYANSPPSSCSSGIATPSGPSTQPLPQARTLPLLPRPRFSRRPTVRLIAHARPDSTQPAALHERTASGGAPRKKYSLLAACEPNPIAKSA</sequence>
<feature type="non-terminal residue" evidence="2">
    <location>
        <position position="194"/>
    </location>
</feature>
<name>A0A8E2DJK5_9APHY</name>
<proteinExistence type="predicted"/>
<evidence type="ECO:0000313" key="3">
    <source>
        <dbReference type="Proteomes" id="UP000250043"/>
    </source>
</evidence>
<feature type="region of interest" description="Disordered" evidence="1">
    <location>
        <begin position="153"/>
        <end position="180"/>
    </location>
</feature>
<gene>
    <name evidence="2" type="ORF">OBBRIDRAFT_888382</name>
</gene>
<reference evidence="2 3" key="1">
    <citation type="submission" date="2016-07" db="EMBL/GenBank/DDBJ databases">
        <title>Draft genome of the white-rot fungus Obba rivulosa 3A-2.</title>
        <authorList>
            <consortium name="DOE Joint Genome Institute"/>
            <person name="Miettinen O."/>
            <person name="Riley R."/>
            <person name="Acob R."/>
            <person name="Barry K."/>
            <person name="Cullen D."/>
            <person name="De Vries R."/>
            <person name="Hainaut M."/>
            <person name="Hatakka A."/>
            <person name="Henrissat B."/>
            <person name="Hilden K."/>
            <person name="Kuo R."/>
            <person name="Labutti K."/>
            <person name="Lipzen A."/>
            <person name="Makela M.R."/>
            <person name="Sandor L."/>
            <person name="Spatafora J.W."/>
            <person name="Grigoriev I.V."/>
            <person name="Hibbett D.S."/>
        </authorList>
    </citation>
    <scope>NUCLEOTIDE SEQUENCE [LARGE SCALE GENOMIC DNA]</scope>
    <source>
        <strain evidence="2 3">3A-2</strain>
    </source>
</reference>